<gene>
    <name evidence="1" type="ORF">CYMTET_35527</name>
</gene>
<dbReference type="Proteomes" id="UP001190700">
    <property type="component" value="Unassembled WGS sequence"/>
</dbReference>
<feature type="non-terminal residue" evidence="1">
    <location>
        <position position="1"/>
    </location>
</feature>
<proteinExistence type="predicted"/>
<sequence>GERPARWGCEAIGERPAWWTWVSRERPARAKVESATQVCGAVSKWRLTLVSDFLREVAVRMYKDGVALVSLSERGNPLWSSKDEEYLRMRGAPLVTMWRMKGRRAPVLIPDSAFLRYRGFHQIREQVLWVYARRP</sequence>
<evidence type="ECO:0000313" key="2">
    <source>
        <dbReference type="Proteomes" id="UP001190700"/>
    </source>
</evidence>
<protein>
    <submittedName>
        <fullName evidence="1">Uncharacterized protein</fullName>
    </submittedName>
</protein>
<comment type="caution">
    <text evidence="1">The sequence shown here is derived from an EMBL/GenBank/DDBJ whole genome shotgun (WGS) entry which is preliminary data.</text>
</comment>
<reference evidence="1 2" key="1">
    <citation type="journal article" date="2015" name="Genome Biol. Evol.">
        <title>Comparative Genomics of a Bacterivorous Green Alga Reveals Evolutionary Causalities and Consequences of Phago-Mixotrophic Mode of Nutrition.</title>
        <authorList>
            <person name="Burns J.A."/>
            <person name="Paasch A."/>
            <person name="Narechania A."/>
            <person name="Kim E."/>
        </authorList>
    </citation>
    <scope>NUCLEOTIDE SEQUENCE [LARGE SCALE GENOMIC DNA]</scope>
    <source>
        <strain evidence="1 2">PLY_AMNH</strain>
    </source>
</reference>
<dbReference type="AlphaFoldDB" id="A0AAE0F911"/>
<evidence type="ECO:0000313" key="1">
    <source>
        <dbReference type="EMBL" id="KAK3255283.1"/>
    </source>
</evidence>
<organism evidence="1 2">
    <name type="scientific">Cymbomonas tetramitiformis</name>
    <dbReference type="NCBI Taxonomy" id="36881"/>
    <lineage>
        <taxon>Eukaryota</taxon>
        <taxon>Viridiplantae</taxon>
        <taxon>Chlorophyta</taxon>
        <taxon>Pyramimonadophyceae</taxon>
        <taxon>Pyramimonadales</taxon>
        <taxon>Pyramimonadaceae</taxon>
        <taxon>Cymbomonas</taxon>
    </lineage>
</organism>
<accession>A0AAE0F911</accession>
<name>A0AAE0F911_9CHLO</name>
<keyword evidence="2" id="KW-1185">Reference proteome</keyword>
<dbReference type="EMBL" id="LGRX02022779">
    <property type="protein sequence ID" value="KAK3255283.1"/>
    <property type="molecule type" value="Genomic_DNA"/>
</dbReference>